<name>A0AAD9B2K7_9PEZI</name>
<proteinExistence type="predicted"/>
<dbReference type="AlphaFoldDB" id="A0AAD9B2K7"/>
<dbReference type="EMBL" id="JAQOWY010000011">
    <property type="protein sequence ID" value="KAK1856219.1"/>
    <property type="molecule type" value="Genomic_DNA"/>
</dbReference>
<protein>
    <submittedName>
        <fullName evidence="2">Uncharacterized protein</fullName>
    </submittedName>
</protein>
<feature type="compositionally biased region" description="Polar residues" evidence="1">
    <location>
        <begin position="39"/>
        <end position="54"/>
    </location>
</feature>
<feature type="region of interest" description="Disordered" evidence="1">
    <location>
        <begin position="39"/>
        <end position="153"/>
    </location>
</feature>
<accession>A0AAD9B2K7</accession>
<sequence length="153" mass="17204">MPKQFHGGPRRRLDLQIPDALLQLFCTSPVSVRMLQTSNKQTQAIRASRTQSIQYRHHPDEPAHQSANNLHSRRSSKSPQSLFHTPDSPRLDPVDGQPAHNIRDFGEEDDEEVPDFITSPSDDLDISPGSLPLMDSAHTADFNDPFFSANSHR</sequence>
<gene>
    <name evidence="2" type="ORF">CCHR01_01131</name>
</gene>
<evidence type="ECO:0000256" key="1">
    <source>
        <dbReference type="SAM" id="MobiDB-lite"/>
    </source>
</evidence>
<reference evidence="2" key="1">
    <citation type="submission" date="2023-01" db="EMBL/GenBank/DDBJ databases">
        <title>Colletotrichum chrysophilum M932 genome sequence.</title>
        <authorList>
            <person name="Baroncelli R."/>
        </authorList>
    </citation>
    <scope>NUCLEOTIDE SEQUENCE</scope>
    <source>
        <strain evidence="2">M932</strain>
    </source>
</reference>
<dbReference type="Proteomes" id="UP001243330">
    <property type="component" value="Unassembled WGS sequence"/>
</dbReference>
<evidence type="ECO:0000313" key="2">
    <source>
        <dbReference type="EMBL" id="KAK1856219.1"/>
    </source>
</evidence>
<comment type="caution">
    <text evidence="2">The sequence shown here is derived from an EMBL/GenBank/DDBJ whole genome shotgun (WGS) entry which is preliminary data.</text>
</comment>
<keyword evidence="3" id="KW-1185">Reference proteome</keyword>
<organism evidence="2 3">
    <name type="scientific">Colletotrichum chrysophilum</name>
    <dbReference type="NCBI Taxonomy" id="1836956"/>
    <lineage>
        <taxon>Eukaryota</taxon>
        <taxon>Fungi</taxon>
        <taxon>Dikarya</taxon>
        <taxon>Ascomycota</taxon>
        <taxon>Pezizomycotina</taxon>
        <taxon>Sordariomycetes</taxon>
        <taxon>Hypocreomycetidae</taxon>
        <taxon>Glomerellales</taxon>
        <taxon>Glomerellaceae</taxon>
        <taxon>Colletotrichum</taxon>
        <taxon>Colletotrichum gloeosporioides species complex</taxon>
    </lineage>
</organism>
<evidence type="ECO:0000313" key="3">
    <source>
        <dbReference type="Proteomes" id="UP001243330"/>
    </source>
</evidence>